<name>A0A0A9EJA6_ARUDO</name>
<organism evidence="1">
    <name type="scientific">Arundo donax</name>
    <name type="common">Giant reed</name>
    <name type="synonym">Donax arundinaceus</name>
    <dbReference type="NCBI Taxonomy" id="35708"/>
    <lineage>
        <taxon>Eukaryota</taxon>
        <taxon>Viridiplantae</taxon>
        <taxon>Streptophyta</taxon>
        <taxon>Embryophyta</taxon>
        <taxon>Tracheophyta</taxon>
        <taxon>Spermatophyta</taxon>
        <taxon>Magnoliopsida</taxon>
        <taxon>Liliopsida</taxon>
        <taxon>Poales</taxon>
        <taxon>Poaceae</taxon>
        <taxon>PACMAD clade</taxon>
        <taxon>Arundinoideae</taxon>
        <taxon>Arundineae</taxon>
        <taxon>Arundo</taxon>
    </lineage>
</organism>
<reference evidence="1" key="1">
    <citation type="submission" date="2014-09" db="EMBL/GenBank/DDBJ databases">
        <authorList>
            <person name="Magalhaes I.L.F."/>
            <person name="Oliveira U."/>
            <person name="Santos F.R."/>
            <person name="Vidigal T.H.D.A."/>
            <person name="Brescovit A.D."/>
            <person name="Santos A.J."/>
        </authorList>
    </citation>
    <scope>NUCLEOTIDE SEQUENCE</scope>
    <source>
        <tissue evidence="1">Shoot tissue taken approximately 20 cm above the soil surface</tissue>
    </source>
</reference>
<accession>A0A0A9EJA6</accession>
<protein>
    <submittedName>
        <fullName evidence="1">Uncharacterized protein</fullName>
    </submittedName>
</protein>
<reference evidence="1" key="2">
    <citation type="journal article" date="2015" name="Data Brief">
        <title>Shoot transcriptome of the giant reed, Arundo donax.</title>
        <authorList>
            <person name="Barrero R.A."/>
            <person name="Guerrero F.D."/>
            <person name="Moolhuijzen P."/>
            <person name="Goolsby J.A."/>
            <person name="Tidwell J."/>
            <person name="Bellgard S.E."/>
            <person name="Bellgard M.I."/>
        </authorList>
    </citation>
    <scope>NUCLEOTIDE SEQUENCE</scope>
    <source>
        <tissue evidence="1">Shoot tissue taken approximately 20 cm above the soil surface</tissue>
    </source>
</reference>
<dbReference type="AlphaFoldDB" id="A0A0A9EJA6"/>
<dbReference type="EMBL" id="GBRH01197051">
    <property type="protein sequence ID" value="JAE00845.1"/>
    <property type="molecule type" value="Transcribed_RNA"/>
</dbReference>
<evidence type="ECO:0000313" key="1">
    <source>
        <dbReference type="EMBL" id="JAE00845.1"/>
    </source>
</evidence>
<proteinExistence type="predicted"/>
<sequence length="19" mass="2053">MRVSDSANFSGTRQITLGI</sequence>